<evidence type="ECO:0000313" key="2">
    <source>
        <dbReference type="EMBL" id="EME46691.1"/>
    </source>
</evidence>
<accession>N1PT96</accession>
<dbReference type="OMA" id="WHLKSTT"/>
<organism evidence="2 3">
    <name type="scientific">Dothistroma septosporum (strain NZE10 / CBS 128990)</name>
    <name type="common">Red band needle blight fungus</name>
    <name type="synonym">Mycosphaerella pini</name>
    <dbReference type="NCBI Taxonomy" id="675120"/>
    <lineage>
        <taxon>Eukaryota</taxon>
        <taxon>Fungi</taxon>
        <taxon>Dikarya</taxon>
        <taxon>Ascomycota</taxon>
        <taxon>Pezizomycotina</taxon>
        <taxon>Dothideomycetes</taxon>
        <taxon>Dothideomycetidae</taxon>
        <taxon>Mycosphaerellales</taxon>
        <taxon>Mycosphaerellaceae</taxon>
        <taxon>Dothistroma</taxon>
    </lineage>
</organism>
<reference evidence="3" key="1">
    <citation type="journal article" date="2012" name="PLoS Genet.">
        <title>The genomes of the fungal plant pathogens Cladosporium fulvum and Dothistroma septosporum reveal adaptation to different hosts and lifestyles but also signatures of common ancestry.</title>
        <authorList>
            <person name="de Wit P.J.G.M."/>
            <person name="van der Burgt A."/>
            <person name="Oekmen B."/>
            <person name="Stergiopoulos I."/>
            <person name="Abd-Elsalam K.A."/>
            <person name="Aerts A.L."/>
            <person name="Bahkali A.H."/>
            <person name="Beenen H.G."/>
            <person name="Chettri P."/>
            <person name="Cox M.P."/>
            <person name="Datema E."/>
            <person name="de Vries R.P."/>
            <person name="Dhillon B."/>
            <person name="Ganley A.R."/>
            <person name="Griffiths S.A."/>
            <person name="Guo Y."/>
            <person name="Hamelin R.C."/>
            <person name="Henrissat B."/>
            <person name="Kabir M.S."/>
            <person name="Jashni M.K."/>
            <person name="Kema G."/>
            <person name="Klaubauf S."/>
            <person name="Lapidus A."/>
            <person name="Levasseur A."/>
            <person name="Lindquist E."/>
            <person name="Mehrabi R."/>
            <person name="Ohm R.A."/>
            <person name="Owen T.J."/>
            <person name="Salamov A."/>
            <person name="Schwelm A."/>
            <person name="Schijlen E."/>
            <person name="Sun H."/>
            <person name="van den Burg H.A."/>
            <person name="van Ham R.C.H.J."/>
            <person name="Zhang S."/>
            <person name="Goodwin S.B."/>
            <person name="Grigoriev I.V."/>
            <person name="Collemare J."/>
            <person name="Bradshaw R.E."/>
        </authorList>
    </citation>
    <scope>NUCLEOTIDE SEQUENCE [LARGE SCALE GENOMIC DNA]</scope>
    <source>
        <strain evidence="3">NZE10 / CBS 128990</strain>
    </source>
</reference>
<dbReference type="Proteomes" id="UP000016933">
    <property type="component" value="Unassembled WGS sequence"/>
</dbReference>
<feature type="non-terminal residue" evidence="2">
    <location>
        <position position="166"/>
    </location>
</feature>
<evidence type="ECO:0000256" key="1">
    <source>
        <dbReference type="SAM" id="MobiDB-lite"/>
    </source>
</evidence>
<reference evidence="2 3" key="2">
    <citation type="journal article" date="2012" name="PLoS Pathog.">
        <title>Diverse lifestyles and strategies of plant pathogenesis encoded in the genomes of eighteen Dothideomycetes fungi.</title>
        <authorList>
            <person name="Ohm R.A."/>
            <person name="Feau N."/>
            <person name="Henrissat B."/>
            <person name="Schoch C.L."/>
            <person name="Horwitz B.A."/>
            <person name="Barry K.W."/>
            <person name="Condon B.J."/>
            <person name="Copeland A.C."/>
            <person name="Dhillon B."/>
            <person name="Glaser F."/>
            <person name="Hesse C.N."/>
            <person name="Kosti I."/>
            <person name="LaButti K."/>
            <person name="Lindquist E.A."/>
            <person name="Lucas S."/>
            <person name="Salamov A.A."/>
            <person name="Bradshaw R.E."/>
            <person name="Ciuffetti L."/>
            <person name="Hamelin R.C."/>
            <person name="Kema G.H.J."/>
            <person name="Lawrence C."/>
            <person name="Scott J.A."/>
            <person name="Spatafora J.W."/>
            <person name="Turgeon B.G."/>
            <person name="de Wit P.J.G.M."/>
            <person name="Zhong S."/>
            <person name="Goodwin S.B."/>
            <person name="Grigoriev I.V."/>
        </authorList>
    </citation>
    <scope>NUCLEOTIDE SEQUENCE [LARGE SCALE GENOMIC DNA]</scope>
    <source>
        <strain evidence="3">NZE10 / CBS 128990</strain>
    </source>
</reference>
<sequence>MNTADSDDAIHGDMDDSDAWSPVKALSSSIAFAIALVMGTLDRKAGEFLGVPVTTPLGEAPSHDTLTVSAVVVHPQIVDSSKTMAAVDNRLMWHLRDGHQKWHLKSTTSSGQSTPQSRRSPLSLSSYATLANSFLPRARSHRERNTIAADNALIDSLNSSFKPTLS</sequence>
<gene>
    <name evidence="2" type="ORF">DOTSEDRAFT_70631</name>
</gene>
<dbReference type="HOGENOM" id="CLU_1606590_0_0_1"/>
<feature type="compositionally biased region" description="Low complexity" evidence="1">
    <location>
        <begin position="106"/>
        <end position="122"/>
    </location>
</feature>
<proteinExistence type="predicted"/>
<protein>
    <submittedName>
        <fullName evidence="2">Uncharacterized protein</fullName>
    </submittedName>
</protein>
<name>N1PT96_DOTSN</name>
<keyword evidence="3" id="KW-1185">Reference proteome</keyword>
<feature type="region of interest" description="Disordered" evidence="1">
    <location>
        <begin position="103"/>
        <end position="122"/>
    </location>
</feature>
<dbReference type="EMBL" id="KB446537">
    <property type="protein sequence ID" value="EME46691.1"/>
    <property type="molecule type" value="Genomic_DNA"/>
</dbReference>
<dbReference type="AlphaFoldDB" id="N1PT96"/>
<evidence type="ECO:0000313" key="3">
    <source>
        <dbReference type="Proteomes" id="UP000016933"/>
    </source>
</evidence>